<keyword evidence="3" id="KW-1185">Reference proteome</keyword>
<evidence type="ECO:0000313" key="3">
    <source>
        <dbReference type="Proteomes" id="UP000799753"/>
    </source>
</evidence>
<dbReference type="Proteomes" id="UP000799753">
    <property type="component" value="Unassembled WGS sequence"/>
</dbReference>
<dbReference type="EMBL" id="MU006798">
    <property type="protein sequence ID" value="KAF2636512.1"/>
    <property type="molecule type" value="Genomic_DNA"/>
</dbReference>
<gene>
    <name evidence="2" type="ORF">P280DRAFT_473060</name>
</gene>
<reference evidence="2" key="1">
    <citation type="journal article" date="2020" name="Stud. Mycol.">
        <title>101 Dothideomycetes genomes: a test case for predicting lifestyles and emergence of pathogens.</title>
        <authorList>
            <person name="Haridas S."/>
            <person name="Albert R."/>
            <person name="Binder M."/>
            <person name="Bloem J."/>
            <person name="Labutti K."/>
            <person name="Salamov A."/>
            <person name="Andreopoulos B."/>
            <person name="Baker S."/>
            <person name="Barry K."/>
            <person name="Bills G."/>
            <person name="Bluhm B."/>
            <person name="Cannon C."/>
            <person name="Castanera R."/>
            <person name="Culley D."/>
            <person name="Daum C."/>
            <person name="Ezra D."/>
            <person name="Gonzalez J."/>
            <person name="Henrissat B."/>
            <person name="Kuo A."/>
            <person name="Liang C."/>
            <person name="Lipzen A."/>
            <person name="Lutzoni F."/>
            <person name="Magnuson J."/>
            <person name="Mondo S."/>
            <person name="Nolan M."/>
            <person name="Ohm R."/>
            <person name="Pangilinan J."/>
            <person name="Park H.-J."/>
            <person name="Ramirez L."/>
            <person name="Alfaro M."/>
            <person name="Sun H."/>
            <person name="Tritt A."/>
            <person name="Yoshinaga Y."/>
            <person name="Zwiers L.-H."/>
            <person name="Turgeon B."/>
            <person name="Goodwin S."/>
            <person name="Spatafora J."/>
            <person name="Crous P."/>
            <person name="Grigoriev I."/>
        </authorList>
    </citation>
    <scope>NUCLEOTIDE SEQUENCE</scope>
    <source>
        <strain evidence="2">CBS 473.64</strain>
    </source>
</reference>
<feature type="compositionally biased region" description="Pro residues" evidence="1">
    <location>
        <begin position="1"/>
        <end position="19"/>
    </location>
</feature>
<evidence type="ECO:0000256" key="1">
    <source>
        <dbReference type="SAM" id="MobiDB-lite"/>
    </source>
</evidence>
<organism evidence="2 3">
    <name type="scientific">Massarina eburnea CBS 473.64</name>
    <dbReference type="NCBI Taxonomy" id="1395130"/>
    <lineage>
        <taxon>Eukaryota</taxon>
        <taxon>Fungi</taxon>
        <taxon>Dikarya</taxon>
        <taxon>Ascomycota</taxon>
        <taxon>Pezizomycotina</taxon>
        <taxon>Dothideomycetes</taxon>
        <taxon>Pleosporomycetidae</taxon>
        <taxon>Pleosporales</taxon>
        <taxon>Massarineae</taxon>
        <taxon>Massarinaceae</taxon>
        <taxon>Massarina</taxon>
    </lineage>
</organism>
<feature type="region of interest" description="Disordered" evidence="1">
    <location>
        <begin position="1"/>
        <end position="31"/>
    </location>
</feature>
<proteinExistence type="predicted"/>
<evidence type="ECO:0000313" key="2">
    <source>
        <dbReference type="EMBL" id="KAF2636512.1"/>
    </source>
</evidence>
<accession>A0A6A6RMJ8</accession>
<name>A0A6A6RMJ8_9PLEO</name>
<protein>
    <submittedName>
        <fullName evidence="2">Uncharacterized protein</fullName>
    </submittedName>
</protein>
<dbReference type="AlphaFoldDB" id="A0A6A6RMJ8"/>
<dbReference type="OrthoDB" id="5372011at2759"/>
<sequence length="103" mass="11775">MPPHPPSRDPSPPHVPPTITPTQRSAQARAKPYYALLGSGETYERTRRREEAVQILESVEMLVWYSGVRNEVCSINLFIYPIRLRVRESAISILSHSHIRSPK</sequence>